<name>A0A016W186_9BILA</name>
<dbReference type="Proteomes" id="UP000024635">
    <property type="component" value="Unassembled WGS sequence"/>
</dbReference>
<evidence type="ECO:0000313" key="2">
    <source>
        <dbReference type="Proteomes" id="UP000024635"/>
    </source>
</evidence>
<dbReference type="EMBL" id="JARK01001338">
    <property type="protein sequence ID" value="EYC33022.1"/>
    <property type="molecule type" value="Genomic_DNA"/>
</dbReference>
<sequence>MPQMHTLGIKCARQTTAGSYNQERSTPAIDPIAVWYAYFATRAITYPRDAVPSAIKECAEKHSKHKIAVGSVSHKPITALSAEDRTAHFAARNTISACV</sequence>
<reference evidence="2" key="1">
    <citation type="journal article" date="2015" name="Nat. Genet.">
        <title>The genome and transcriptome of the zoonotic hookworm Ancylostoma ceylanicum identify infection-specific gene families.</title>
        <authorList>
            <person name="Schwarz E.M."/>
            <person name="Hu Y."/>
            <person name="Antoshechkin I."/>
            <person name="Miller M.M."/>
            <person name="Sternberg P.W."/>
            <person name="Aroian R.V."/>
        </authorList>
    </citation>
    <scope>NUCLEOTIDE SEQUENCE</scope>
    <source>
        <strain evidence="2">HY135</strain>
    </source>
</reference>
<accession>A0A016W186</accession>
<proteinExistence type="predicted"/>
<gene>
    <name evidence="1" type="primary">Acey_s0002.g560</name>
    <name evidence="1" type="ORF">Y032_0002g560</name>
</gene>
<comment type="caution">
    <text evidence="1">The sequence shown here is derived from an EMBL/GenBank/DDBJ whole genome shotgun (WGS) entry which is preliminary data.</text>
</comment>
<protein>
    <submittedName>
        <fullName evidence="1">Uncharacterized protein</fullName>
    </submittedName>
</protein>
<keyword evidence="2" id="KW-1185">Reference proteome</keyword>
<organism evidence="1 2">
    <name type="scientific">Ancylostoma ceylanicum</name>
    <dbReference type="NCBI Taxonomy" id="53326"/>
    <lineage>
        <taxon>Eukaryota</taxon>
        <taxon>Metazoa</taxon>
        <taxon>Ecdysozoa</taxon>
        <taxon>Nematoda</taxon>
        <taxon>Chromadorea</taxon>
        <taxon>Rhabditida</taxon>
        <taxon>Rhabditina</taxon>
        <taxon>Rhabditomorpha</taxon>
        <taxon>Strongyloidea</taxon>
        <taxon>Ancylostomatidae</taxon>
        <taxon>Ancylostomatinae</taxon>
        <taxon>Ancylostoma</taxon>
    </lineage>
</organism>
<dbReference type="AlphaFoldDB" id="A0A016W186"/>
<evidence type="ECO:0000313" key="1">
    <source>
        <dbReference type="EMBL" id="EYC33022.1"/>
    </source>
</evidence>